<dbReference type="PANTHER" id="PTHR35332:SF2">
    <property type="entry name" value="REGULATION OF ENOLASE PROTEIN 1"/>
    <property type="match status" value="1"/>
</dbReference>
<evidence type="ECO:0000313" key="2">
    <source>
        <dbReference type="Proteomes" id="UP000464186"/>
    </source>
</evidence>
<dbReference type="PANTHER" id="PTHR35332">
    <property type="entry name" value="REGULATION OF ENOLASE PROTEIN 1"/>
    <property type="match status" value="1"/>
</dbReference>
<protein>
    <submittedName>
        <fullName evidence="1">DUF1349 domain-containing protein</fullName>
    </submittedName>
</protein>
<dbReference type="Proteomes" id="UP000464186">
    <property type="component" value="Plasmid unnamed1"/>
</dbReference>
<dbReference type="InterPro" id="IPR015987">
    <property type="entry name" value="UCP022704"/>
</dbReference>
<dbReference type="KEGG" id="psey:GU243_23420"/>
<dbReference type="AlphaFoldDB" id="A0A6P1NVM0"/>
<organism evidence="1 2">
    <name type="scientific">Pseudarthrobacter psychrotolerans</name>
    <dbReference type="NCBI Taxonomy" id="2697569"/>
    <lineage>
        <taxon>Bacteria</taxon>
        <taxon>Bacillati</taxon>
        <taxon>Actinomycetota</taxon>
        <taxon>Actinomycetes</taxon>
        <taxon>Micrococcales</taxon>
        <taxon>Micrococcaceae</taxon>
        <taxon>Pseudarthrobacter</taxon>
    </lineage>
</organism>
<gene>
    <name evidence="1" type="ORF">GU243_23420</name>
</gene>
<proteinExistence type="predicted"/>
<evidence type="ECO:0000313" key="1">
    <source>
        <dbReference type="EMBL" id="QHK22584.1"/>
    </source>
</evidence>
<dbReference type="SUPFAM" id="SSF49899">
    <property type="entry name" value="Concanavalin A-like lectins/glucanases"/>
    <property type="match status" value="1"/>
</dbReference>
<dbReference type="InterPro" id="IPR013320">
    <property type="entry name" value="ConA-like_dom_sf"/>
</dbReference>
<keyword evidence="1" id="KW-0614">Plasmid</keyword>
<sequence>MLENMIWLNEPAQWTNTPNELTVVSDHDTDFWRETFYGFTHDTGHFLHREVVGDFTATVTLSGDFTTLYDQAGLMVRANKRTWMKTGVEYTDEALHLSTVITHGASDWSVMSLPRTPDEITMQVTRQGNALRTQYLQPQGMIGQWRMLRLGHLPLEDSCQVGMMMCSPKRGGLRARFRDFSITPSQRIDLHPHQKH</sequence>
<name>A0A6P1NVM0_9MICC</name>
<dbReference type="EMBL" id="CP047899">
    <property type="protein sequence ID" value="QHK22584.1"/>
    <property type="molecule type" value="Genomic_DNA"/>
</dbReference>
<keyword evidence="2" id="KW-1185">Reference proteome</keyword>
<dbReference type="Pfam" id="PF07081">
    <property type="entry name" value="DUF1349"/>
    <property type="match status" value="1"/>
</dbReference>
<dbReference type="Gene3D" id="2.60.120.200">
    <property type="match status" value="1"/>
</dbReference>
<dbReference type="InterPro" id="IPR009784">
    <property type="entry name" value="DUF1349"/>
</dbReference>
<geneLocation type="plasmid" evidence="1 2">
    <name>unnamed1</name>
</geneLocation>
<dbReference type="PIRSF" id="PIRSF022704">
    <property type="entry name" value="UCP022704"/>
    <property type="match status" value="1"/>
</dbReference>
<reference evidence="1 2" key="1">
    <citation type="submission" date="2020-01" db="EMBL/GenBank/DDBJ databases">
        <title>Pseudarthrobacter psychrotolerans sp. nov., isolated from antarctic soil.</title>
        <authorList>
            <person name="Shin Y."/>
            <person name="Park W."/>
        </authorList>
    </citation>
    <scope>NUCLEOTIDE SEQUENCE [LARGE SCALE GENOMIC DNA]</scope>
    <source>
        <strain evidence="1 2">YJ56</strain>
        <plasmid evidence="1 2">unnamed1</plasmid>
    </source>
</reference>
<accession>A0A6P1NVM0</accession>